<dbReference type="EMBL" id="CM043778">
    <property type="protein sequence ID" value="KAI4837708.1"/>
    <property type="molecule type" value="Genomic_DNA"/>
</dbReference>
<accession>A0ACB9Y9J4</accession>
<sequence>MFQILKTDFLTYISSVSSSSSSTSCGSTSNSSTSSGSTSSGSTSNSSTRRIIKPNQTPSFHFTFFTLMNEFYVSNENDKKKYFEKNSNYISEENKSVKIYVQEEQKNDDDIISNNFDGLNKKRENENIKWVFENNLQNPVRDSSDKSYNGNEEDPTSSFFNINEFNVKVILRFLVDCCSFLCAVGIWGVLDEILIILSKENIYIKFYYYLIFTILFTSFMCSFNLYISKYEYRNNFIYNDLENQE</sequence>
<proteinExistence type="predicted"/>
<evidence type="ECO:0000313" key="2">
    <source>
        <dbReference type="Proteomes" id="UP001056978"/>
    </source>
</evidence>
<comment type="caution">
    <text evidence="1">The sequence shown here is derived from an EMBL/GenBank/DDBJ whole genome shotgun (WGS) entry which is preliminary data.</text>
</comment>
<keyword evidence="2" id="KW-1185">Reference proteome</keyword>
<dbReference type="Proteomes" id="UP001056978">
    <property type="component" value="Chromosome 10"/>
</dbReference>
<evidence type="ECO:0000313" key="1">
    <source>
        <dbReference type="EMBL" id="KAI4837708.1"/>
    </source>
</evidence>
<name>A0ACB9Y9J4_PLABR</name>
<gene>
    <name evidence="1" type="ORF">MKS88_003123</name>
</gene>
<organism evidence="1 2">
    <name type="scientific">Plasmodium brasilianum</name>
    <dbReference type="NCBI Taxonomy" id="5824"/>
    <lineage>
        <taxon>Eukaryota</taxon>
        <taxon>Sar</taxon>
        <taxon>Alveolata</taxon>
        <taxon>Apicomplexa</taxon>
        <taxon>Aconoidasida</taxon>
        <taxon>Haemosporida</taxon>
        <taxon>Plasmodiidae</taxon>
        <taxon>Plasmodium</taxon>
        <taxon>Plasmodium (Plasmodium)</taxon>
    </lineage>
</organism>
<reference evidence="1" key="1">
    <citation type="submission" date="2022-06" db="EMBL/GenBank/DDBJ databases">
        <title>The First Complete Genome of the Simian Malaria Parasite Plasmodium brasilianum.</title>
        <authorList>
            <person name="Bajic M."/>
            <person name="Ravishankar S."/>
        </authorList>
    </citation>
    <scope>NUCLEOTIDE SEQUENCE</scope>
    <source>
        <strain evidence="1">Bolivian I</strain>
    </source>
</reference>
<protein>
    <submittedName>
        <fullName evidence="1">Uncharacterized protein</fullName>
    </submittedName>
</protein>